<dbReference type="InterPro" id="IPR011008">
    <property type="entry name" value="Dimeric_a/b-barrel"/>
</dbReference>
<dbReference type="PANTHER" id="PTHR41521">
    <property type="match status" value="1"/>
</dbReference>
<evidence type="ECO:0000313" key="4">
    <source>
        <dbReference type="Proteomes" id="UP001315278"/>
    </source>
</evidence>
<dbReference type="Pfam" id="PF07045">
    <property type="entry name" value="DUF1330"/>
    <property type="match status" value="1"/>
</dbReference>
<sequence length="126" mass="13278">MKTAYTAALSMLAGIAVGAVAIEGLHAQSTPKAYVVSEIEVIDQGAQNAYLPKVTELIKSSGGTFLARGGNIFAVEGEAPKRVTIAVYDSFAKAQAARTSPEWKALAPERNKAIKVRSFITEGLPN</sequence>
<gene>
    <name evidence="3" type="ORF">JQ615_28520</name>
</gene>
<dbReference type="Proteomes" id="UP001315278">
    <property type="component" value="Unassembled WGS sequence"/>
</dbReference>
<feature type="chain" id="PRO_5046386065" evidence="1">
    <location>
        <begin position="22"/>
        <end position="126"/>
    </location>
</feature>
<keyword evidence="4" id="KW-1185">Reference proteome</keyword>
<evidence type="ECO:0000256" key="1">
    <source>
        <dbReference type="SAM" id="SignalP"/>
    </source>
</evidence>
<dbReference type="PANTHER" id="PTHR41521:SF4">
    <property type="entry name" value="BLR0684 PROTEIN"/>
    <property type="match status" value="1"/>
</dbReference>
<dbReference type="InterPro" id="IPR010753">
    <property type="entry name" value="DUF1330"/>
</dbReference>
<proteinExistence type="predicted"/>
<dbReference type="SUPFAM" id="SSF54909">
    <property type="entry name" value="Dimeric alpha+beta barrel"/>
    <property type="match status" value="1"/>
</dbReference>
<comment type="caution">
    <text evidence="3">The sequence shown here is derived from an EMBL/GenBank/DDBJ whole genome shotgun (WGS) entry which is preliminary data.</text>
</comment>
<accession>A0ABS5FRA2</accession>
<feature type="signal peptide" evidence="1">
    <location>
        <begin position="1"/>
        <end position="21"/>
    </location>
</feature>
<keyword evidence="1" id="KW-0732">Signal</keyword>
<dbReference type="RefSeq" id="WP_212494196.1">
    <property type="nucleotide sequence ID" value="NZ_JAFCJH010000037.1"/>
</dbReference>
<protein>
    <submittedName>
        <fullName evidence="3">DUF1330 domain-containing protein</fullName>
    </submittedName>
</protein>
<evidence type="ECO:0000259" key="2">
    <source>
        <dbReference type="Pfam" id="PF07045"/>
    </source>
</evidence>
<evidence type="ECO:0000313" key="3">
    <source>
        <dbReference type="EMBL" id="MBR0799338.1"/>
    </source>
</evidence>
<name>A0ABS5FRA2_9BRAD</name>
<reference evidence="4" key="1">
    <citation type="journal article" date="2021" name="ISME J.">
        <title>Evolutionary origin and ecological implication of a unique nif island in free-living Bradyrhizobium lineages.</title>
        <authorList>
            <person name="Tao J."/>
        </authorList>
    </citation>
    <scope>NUCLEOTIDE SEQUENCE [LARGE SCALE GENOMIC DNA]</scope>
    <source>
        <strain evidence="4">SZCCT0434</strain>
    </source>
</reference>
<feature type="domain" description="DUF1330" evidence="2">
    <location>
        <begin position="32"/>
        <end position="123"/>
    </location>
</feature>
<organism evidence="3 4">
    <name type="scientific">Bradyrhizobium jicamae</name>
    <dbReference type="NCBI Taxonomy" id="280332"/>
    <lineage>
        <taxon>Bacteria</taxon>
        <taxon>Pseudomonadati</taxon>
        <taxon>Pseudomonadota</taxon>
        <taxon>Alphaproteobacteria</taxon>
        <taxon>Hyphomicrobiales</taxon>
        <taxon>Nitrobacteraceae</taxon>
        <taxon>Bradyrhizobium</taxon>
    </lineage>
</organism>
<dbReference type="Gene3D" id="3.30.70.100">
    <property type="match status" value="1"/>
</dbReference>
<dbReference type="EMBL" id="JAFCJH010000037">
    <property type="protein sequence ID" value="MBR0799338.1"/>
    <property type="molecule type" value="Genomic_DNA"/>
</dbReference>